<evidence type="ECO:0000256" key="1">
    <source>
        <dbReference type="SAM" id="Phobius"/>
    </source>
</evidence>
<evidence type="ECO:0000313" key="3">
    <source>
        <dbReference type="Proteomes" id="UP000248044"/>
    </source>
</evidence>
<keyword evidence="3" id="KW-1185">Reference proteome</keyword>
<dbReference type="InterPro" id="IPR007981">
    <property type="entry name" value="Peptidase_A5"/>
</dbReference>
<accession>A0A2U9IBX1</accession>
<evidence type="ECO:0000313" key="2">
    <source>
        <dbReference type="EMBL" id="AWR93503.1"/>
    </source>
</evidence>
<keyword evidence="1" id="KW-1133">Transmembrane helix</keyword>
<dbReference type="Proteomes" id="UP000248044">
    <property type="component" value="Chromosome"/>
</dbReference>
<keyword evidence="1" id="KW-0812">Transmembrane</keyword>
<dbReference type="EMBL" id="CP029289">
    <property type="protein sequence ID" value="AWR93503.1"/>
    <property type="molecule type" value="Genomic_DNA"/>
</dbReference>
<name>A0A2U9IBX1_9CREN</name>
<dbReference type="KEGG" id="abri:DFR85_01620"/>
<sequence length="432" mass="47488">MNSYMKAIFLILIILLPLVYTPFFHSQSTLAYPTGMTFFPFTSSILTNFVEGVINVYNLSIGSSYLPNGAYLTSGNASLQLNSILNGKFWAQNVALFHEINSKEFLVTMVVNFWNLSGPFENYPNTTTYEGLGVYCYQGPSFILKTPFSLILYMNSSNGLEFGYIVNNTLHTYLKLPFPGEFTLGGFTAGLPNDLELVWGGPGGGSTVYINEVASEELFYESSNKLSIVPSAISVGLDTAESAYGISVTSNLDNIFHPFATISKGYNTPSILWPIPPSITVTQVNKTVNVKVSINGKPLVNQEVEVLYPTLTGFKVGYENITNSSGLVTFPNASTALYIIYYPGNFSLATAYSLSSSSAPILQSIASKFISTFQSLTNFLKTYNFKKALSSDFNHIKYKGYSTYNINLVLIEYISAFAIGVLISAILIKYKF</sequence>
<gene>
    <name evidence="2" type="ORF">DFR85_01620</name>
</gene>
<dbReference type="OrthoDB" id="33909at2157"/>
<dbReference type="AlphaFoldDB" id="A0A2U9IBX1"/>
<reference evidence="2 3" key="1">
    <citation type="submission" date="2018-05" db="EMBL/GenBank/DDBJ databases">
        <title>Complete Genome Sequences of Extremely Thermoacidophilic, Metal-Mobilizing Type-Strain Members of the Archaeal Family Sulfolobaceae: Acidianus brierleyi DSM-1651T, Acidianus sulfidivorans DSM-18786T, Metallosphaera hakonensis DSM-7519T, and Metallosphaera prunae DSM-10039T.</title>
        <authorList>
            <person name="Counts J.A."/>
            <person name="Kelly R.M."/>
        </authorList>
    </citation>
    <scope>NUCLEOTIDE SEQUENCE [LARGE SCALE GENOMIC DNA]</scope>
    <source>
        <strain evidence="2 3">DSM 1651</strain>
    </source>
</reference>
<organism evidence="2 3">
    <name type="scientific">Acidianus brierleyi</name>
    <dbReference type="NCBI Taxonomy" id="41673"/>
    <lineage>
        <taxon>Archaea</taxon>
        <taxon>Thermoproteota</taxon>
        <taxon>Thermoprotei</taxon>
        <taxon>Sulfolobales</taxon>
        <taxon>Sulfolobaceae</taxon>
        <taxon>Acidianus</taxon>
    </lineage>
</organism>
<feature type="transmembrane region" description="Helical" evidence="1">
    <location>
        <begin position="406"/>
        <end position="428"/>
    </location>
</feature>
<keyword evidence="1" id="KW-0472">Membrane</keyword>
<proteinExistence type="predicted"/>
<dbReference type="Pfam" id="PF05317">
    <property type="entry name" value="Thermopsin"/>
    <property type="match status" value="1"/>
</dbReference>
<protein>
    <submittedName>
        <fullName evidence="2">Peptidase A5</fullName>
    </submittedName>
</protein>